<evidence type="ECO:0000256" key="3">
    <source>
        <dbReference type="ARBA" id="ARBA00013194"/>
    </source>
</evidence>
<dbReference type="GO" id="GO:0003755">
    <property type="term" value="F:peptidyl-prolyl cis-trans isomerase activity"/>
    <property type="evidence" value="ECO:0007669"/>
    <property type="project" value="UniProtKB-KW"/>
</dbReference>
<dbReference type="Pfam" id="PF00254">
    <property type="entry name" value="FKBP_C"/>
    <property type="match status" value="1"/>
</dbReference>
<dbReference type="InterPro" id="IPR046357">
    <property type="entry name" value="PPIase_dom_sf"/>
</dbReference>
<evidence type="ECO:0000256" key="6">
    <source>
        <dbReference type="ARBA" id="ARBA00023235"/>
    </source>
</evidence>
<dbReference type="SUPFAM" id="SSF102735">
    <property type="entry name" value="Trigger factor ribosome-binding domain"/>
    <property type="match status" value="1"/>
</dbReference>
<dbReference type="PROSITE" id="PS50059">
    <property type="entry name" value="FKBP_PPIASE"/>
    <property type="match status" value="1"/>
</dbReference>
<dbReference type="InterPro" id="IPR005215">
    <property type="entry name" value="Trig_fac"/>
</dbReference>
<dbReference type="GO" id="GO:0044183">
    <property type="term" value="F:protein folding chaperone"/>
    <property type="evidence" value="ECO:0007669"/>
    <property type="project" value="TreeGrafter"/>
</dbReference>
<protein>
    <recommendedName>
        <fullName evidence="3">peptidylprolyl isomerase</fullName>
        <ecNumber evidence="3">5.2.1.8</ecNumber>
    </recommendedName>
</protein>
<keyword evidence="5" id="KW-0143">Chaperone</keyword>
<comment type="catalytic activity">
    <reaction evidence="1">
        <text>[protein]-peptidylproline (omega=180) = [protein]-peptidylproline (omega=0)</text>
        <dbReference type="Rhea" id="RHEA:16237"/>
        <dbReference type="Rhea" id="RHEA-COMP:10747"/>
        <dbReference type="Rhea" id="RHEA-COMP:10748"/>
        <dbReference type="ChEBI" id="CHEBI:83833"/>
        <dbReference type="ChEBI" id="CHEBI:83834"/>
        <dbReference type="EC" id="5.2.1.8"/>
    </reaction>
</comment>
<dbReference type="InterPro" id="IPR027304">
    <property type="entry name" value="Trigger_fact/SurA_dom_sf"/>
</dbReference>
<evidence type="ECO:0000313" key="8">
    <source>
        <dbReference type="EMBL" id="SUZ82750.1"/>
    </source>
</evidence>
<dbReference type="Gene3D" id="3.30.70.1050">
    <property type="entry name" value="Trigger factor ribosome-binding domain"/>
    <property type="match status" value="1"/>
</dbReference>
<sequence length="439" mass="49026">MDVSVENTGAIGRKMTVKIPAADLDQNIQSRLSTLAKTVKLPGFRPGKVPLKVVEARYSEQVLHEAAEELISSSYHDAVVQESVETAGPPSIEPKTMTRGEDLEYVATFEVFPQIPRTDIAGTSIVRKSCQPEEGDVTRTIETLRKRRTIWEADESAAKEGDRLLIDFKGTVNGEPFEGGEAENYPVILGGSTLLPEFEEQLTDLKTGDQGTVDLTFPEDYPNEELAGQPAKFSVDVREVAKPKLPEIDEDFIKSFGVEEGTDQAFRNQILENLEKECSQKIRSDTHEAVMEALLLGNDFEVPEALIREETERAVMAARAQMQQQGLPADTPVDPEQFRNSAERRVRLGLVMHTIVKQREIKPDDNAVRQRLEDMASSYDDPQQFIKWYSEDRSRLSQVEAAVVEDHVVEALLTDADVTDSEVSFEDLMNPTVPDTMQS</sequence>
<dbReference type="HAMAP" id="MF_00303">
    <property type="entry name" value="Trigger_factor_Tig"/>
    <property type="match status" value="1"/>
</dbReference>
<feature type="domain" description="PPIase FKBP-type" evidence="7">
    <location>
        <begin position="161"/>
        <end position="249"/>
    </location>
</feature>
<dbReference type="GO" id="GO:0015031">
    <property type="term" value="P:protein transport"/>
    <property type="evidence" value="ECO:0007669"/>
    <property type="project" value="InterPro"/>
</dbReference>
<dbReference type="SUPFAM" id="SSF109998">
    <property type="entry name" value="Triger factor/SurA peptide-binding domain-like"/>
    <property type="match status" value="1"/>
</dbReference>
<dbReference type="NCBIfam" id="TIGR00115">
    <property type="entry name" value="tig"/>
    <property type="match status" value="1"/>
</dbReference>
<dbReference type="EMBL" id="UINC01001521">
    <property type="protein sequence ID" value="SUZ82750.1"/>
    <property type="molecule type" value="Genomic_DNA"/>
</dbReference>
<dbReference type="FunFam" id="3.10.50.40:FF:000001">
    <property type="entry name" value="Trigger factor"/>
    <property type="match status" value="1"/>
</dbReference>
<dbReference type="Pfam" id="PF05697">
    <property type="entry name" value="Trigger_N"/>
    <property type="match status" value="1"/>
</dbReference>
<dbReference type="EC" id="5.2.1.8" evidence="3"/>
<name>A0A381QUE5_9ZZZZ</name>
<organism evidence="8">
    <name type="scientific">marine metagenome</name>
    <dbReference type="NCBI Taxonomy" id="408172"/>
    <lineage>
        <taxon>unclassified sequences</taxon>
        <taxon>metagenomes</taxon>
        <taxon>ecological metagenomes</taxon>
    </lineage>
</organism>
<comment type="similarity">
    <text evidence="2">Belongs to the FKBP-type PPIase family. Tig subfamily.</text>
</comment>
<dbReference type="InterPro" id="IPR008880">
    <property type="entry name" value="Trigger_fac_C"/>
</dbReference>
<evidence type="ECO:0000256" key="2">
    <source>
        <dbReference type="ARBA" id="ARBA00005464"/>
    </source>
</evidence>
<dbReference type="PANTHER" id="PTHR30560">
    <property type="entry name" value="TRIGGER FACTOR CHAPERONE AND PEPTIDYL-PROLYL CIS/TRANS ISOMERASE"/>
    <property type="match status" value="1"/>
</dbReference>
<dbReference type="PIRSF" id="PIRSF003095">
    <property type="entry name" value="Trigger_factor"/>
    <property type="match status" value="1"/>
</dbReference>
<dbReference type="GO" id="GO:0043022">
    <property type="term" value="F:ribosome binding"/>
    <property type="evidence" value="ECO:0007669"/>
    <property type="project" value="TreeGrafter"/>
</dbReference>
<proteinExistence type="inferred from homology"/>
<dbReference type="InterPro" id="IPR008881">
    <property type="entry name" value="Trigger_fac_ribosome-bd_bac"/>
</dbReference>
<dbReference type="PANTHER" id="PTHR30560:SF3">
    <property type="entry name" value="TRIGGER FACTOR-LIKE PROTEIN TIG, CHLOROPLASTIC"/>
    <property type="match status" value="1"/>
</dbReference>
<evidence type="ECO:0000256" key="1">
    <source>
        <dbReference type="ARBA" id="ARBA00000971"/>
    </source>
</evidence>
<dbReference type="GO" id="GO:0051083">
    <property type="term" value="P:'de novo' cotranslational protein folding"/>
    <property type="evidence" value="ECO:0007669"/>
    <property type="project" value="TreeGrafter"/>
</dbReference>
<dbReference type="AlphaFoldDB" id="A0A381QUE5"/>
<dbReference type="Gene3D" id="3.10.50.40">
    <property type="match status" value="1"/>
</dbReference>
<keyword evidence="4" id="KW-0697">Rotamase</keyword>
<dbReference type="InterPro" id="IPR001179">
    <property type="entry name" value="PPIase_FKBP_dom"/>
</dbReference>
<dbReference type="InterPro" id="IPR036611">
    <property type="entry name" value="Trigger_fac_ribosome-bd_sf"/>
</dbReference>
<evidence type="ECO:0000259" key="7">
    <source>
        <dbReference type="PROSITE" id="PS50059"/>
    </source>
</evidence>
<dbReference type="Gene3D" id="1.10.3120.10">
    <property type="entry name" value="Trigger factor, C-terminal domain"/>
    <property type="match status" value="1"/>
</dbReference>
<dbReference type="Pfam" id="PF05698">
    <property type="entry name" value="Trigger_C"/>
    <property type="match status" value="1"/>
</dbReference>
<evidence type="ECO:0000256" key="5">
    <source>
        <dbReference type="ARBA" id="ARBA00023186"/>
    </source>
</evidence>
<dbReference type="SUPFAM" id="SSF54534">
    <property type="entry name" value="FKBP-like"/>
    <property type="match status" value="1"/>
</dbReference>
<dbReference type="InterPro" id="IPR037041">
    <property type="entry name" value="Trigger_fac_C_sf"/>
</dbReference>
<dbReference type="GO" id="GO:0043335">
    <property type="term" value="P:protein unfolding"/>
    <property type="evidence" value="ECO:0007669"/>
    <property type="project" value="TreeGrafter"/>
</dbReference>
<keyword evidence="6" id="KW-0413">Isomerase</keyword>
<accession>A0A381QUE5</accession>
<gene>
    <name evidence="8" type="ORF">METZ01_LOCUS35604</name>
</gene>
<reference evidence="8" key="1">
    <citation type="submission" date="2018-05" db="EMBL/GenBank/DDBJ databases">
        <authorList>
            <person name="Lanie J.A."/>
            <person name="Ng W.-L."/>
            <person name="Kazmierczak K.M."/>
            <person name="Andrzejewski T.M."/>
            <person name="Davidsen T.M."/>
            <person name="Wayne K.J."/>
            <person name="Tettelin H."/>
            <person name="Glass J.I."/>
            <person name="Rusch D."/>
            <person name="Podicherti R."/>
            <person name="Tsui H.-C.T."/>
            <person name="Winkler M.E."/>
        </authorList>
    </citation>
    <scope>NUCLEOTIDE SEQUENCE</scope>
</reference>
<evidence type="ECO:0000256" key="4">
    <source>
        <dbReference type="ARBA" id="ARBA00023110"/>
    </source>
</evidence>